<sequence length="264" mass="28604">MRIFVCVKNVPDGQAERRIEDGRLVRGDDDILNDLDEYAVEAAVQLVENVGGEVIAVTMGPEGAEDSLLRALQMGADRAIHICDPDLEGTDAPGTAIVLAAAILKENSTEPLDLVLTGMASLDGMTSMVPPALAEVLGEPFVGAVDSIELTDVQHMQVERESNGWHEVIDIELPAVISVTDQVNEPRFPSFKDLKAARNKPIDTVTWAELEQYVPEGIVRELHRTSVISAKPYERGTERIVIEDTGNAGIELAEYLYKSAGSEG</sequence>
<evidence type="ECO:0000256" key="3">
    <source>
        <dbReference type="ARBA" id="ARBA00011355"/>
    </source>
</evidence>
<evidence type="ECO:0000256" key="7">
    <source>
        <dbReference type="ARBA" id="ARBA00025649"/>
    </source>
</evidence>
<evidence type="ECO:0000313" key="10">
    <source>
        <dbReference type="Proteomes" id="UP000470875"/>
    </source>
</evidence>
<evidence type="ECO:0000256" key="1">
    <source>
        <dbReference type="ARBA" id="ARBA00001974"/>
    </source>
</evidence>
<gene>
    <name evidence="9" type="ORF">FYJ24_08265</name>
</gene>
<name>A0A6N7VSJ1_9ACTO</name>
<dbReference type="Gene3D" id="3.40.50.620">
    <property type="entry name" value="HUPs"/>
    <property type="match status" value="1"/>
</dbReference>
<dbReference type="PIRSF" id="PIRSF000090">
    <property type="entry name" value="Beta-ETF"/>
    <property type="match status" value="1"/>
</dbReference>
<dbReference type="EMBL" id="VULO01000009">
    <property type="protein sequence ID" value="MSS84757.1"/>
    <property type="molecule type" value="Genomic_DNA"/>
</dbReference>
<dbReference type="AlphaFoldDB" id="A0A6N7VSJ1"/>
<dbReference type="InterPro" id="IPR033948">
    <property type="entry name" value="ETF_beta_N"/>
</dbReference>
<proteinExistence type="inferred from homology"/>
<dbReference type="InterPro" id="IPR012255">
    <property type="entry name" value="ETF_b"/>
</dbReference>
<dbReference type="InterPro" id="IPR014729">
    <property type="entry name" value="Rossmann-like_a/b/a_fold"/>
</dbReference>
<protein>
    <recommendedName>
        <fullName evidence="4">Electron transfer flavoprotein subunit beta</fullName>
    </recommendedName>
</protein>
<organism evidence="9 10">
    <name type="scientific">Scrofimicrobium canadense</name>
    <dbReference type="NCBI Taxonomy" id="2652290"/>
    <lineage>
        <taxon>Bacteria</taxon>
        <taxon>Bacillati</taxon>
        <taxon>Actinomycetota</taxon>
        <taxon>Actinomycetes</taxon>
        <taxon>Actinomycetales</taxon>
        <taxon>Actinomycetaceae</taxon>
        <taxon>Scrofimicrobium</taxon>
    </lineage>
</organism>
<dbReference type="GO" id="GO:0009055">
    <property type="term" value="F:electron transfer activity"/>
    <property type="evidence" value="ECO:0007669"/>
    <property type="project" value="InterPro"/>
</dbReference>
<comment type="similarity">
    <text evidence="2">Belongs to the ETF beta-subunit/FixA family.</text>
</comment>
<evidence type="ECO:0000256" key="5">
    <source>
        <dbReference type="ARBA" id="ARBA00022448"/>
    </source>
</evidence>
<evidence type="ECO:0000256" key="2">
    <source>
        <dbReference type="ARBA" id="ARBA00007557"/>
    </source>
</evidence>
<dbReference type="Proteomes" id="UP000470875">
    <property type="component" value="Unassembled WGS sequence"/>
</dbReference>
<dbReference type="InterPro" id="IPR014730">
    <property type="entry name" value="ETF_a/b_N"/>
</dbReference>
<evidence type="ECO:0000256" key="4">
    <source>
        <dbReference type="ARBA" id="ARBA00016797"/>
    </source>
</evidence>
<dbReference type="PANTHER" id="PTHR21294:SF8">
    <property type="entry name" value="ELECTRON TRANSFER FLAVOPROTEIN SUBUNIT BETA"/>
    <property type="match status" value="1"/>
</dbReference>
<comment type="function">
    <text evidence="7">The electron transfer flavoprotein serves as a specific electron acceptor for other dehydrogenases. It transfers the electrons to the main respiratory chain via ETF-ubiquinone oxidoreductase (ETF dehydrogenase).</text>
</comment>
<keyword evidence="5" id="KW-0813">Transport</keyword>
<dbReference type="RefSeq" id="WP_154545403.1">
    <property type="nucleotide sequence ID" value="NZ_VULO01000009.1"/>
</dbReference>
<dbReference type="Pfam" id="PF01012">
    <property type="entry name" value="ETF"/>
    <property type="match status" value="1"/>
</dbReference>
<accession>A0A6N7VSJ1</accession>
<evidence type="ECO:0000313" key="9">
    <source>
        <dbReference type="EMBL" id="MSS84757.1"/>
    </source>
</evidence>
<dbReference type="CDD" id="cd01714">
    <property type="entry name" value="ETF_beta"/>
    <property type="match status" value="1"/>
</dbReference>
<evidence type="ECO:0000259" key="8">
    <source>
        <dbReference type="SMART" id="SM00893"/>
    </source>
</evidence>
<keyword evidence="10" id="KW-1185">Reference proteome</keyword>
<comment type="subunit">
    <text evidence="3">Heterodimer of an alpha and a beta subunit.</text>
</comment>
<reference evidence="9 10" key="1">
    <citation type="submission" date="2019-08" db="EMBL/GenBank/DDBJ databases">
        <title>In-depth cultivation of the pig gut microbiome towards novel bacterial diversity and tailored functional studies.</title>
        <authorList>
            <person name="Wylensek D."/>
            <person name="Hitch T.C.A."/>
            <person name="Clavel T."/>
        </authorList>
    </citation>
    <scope>NUCLEOTIDE SEQUENCE [LARGE SCALE GENOMIC DNA]</scope>
    <source>
        <strain evidence="9 10">WB03_NA08</strain>
    </source>
</reference>
<feature type="domain" description="Electron transfer flavoprotein alpha/beta-subunit N-terminal" evidence="8">
    <location>
        <begin position="21"/>
        <end position="214"/>
    </location>
</feature>
<dbReference type="SMART" id="SM00893">
    <property type="entry name" value="ETF"/>
    <property type="match status" value="1"/>
</dbReference>
<keyword evidence="6" id="KW-0249">Electron transport</keyword>
<dbReference type="SUPFAM" id="SSF52402">
    <property type="entry name" value="Adenine nucleotide alpha hydrolases-like"/>
    <property type="match status" value="1"/>
</dbReference>
<comment type="cofactor">
    <cofactor evidence="1">
        <name>FAD</name>
        <dbReference type="ChEBI" id="CHEBI:57692"/>
    </cofactor>
</comment>
<dbReference type="GO" id="GO:0005829">
    <property type="term" value="C:cytosol"/>
    <property type="evidence" value="ECO:0007669"/>
    <property type="project" value="TreeGrafter"/>
</dbReference>
<evidence type="ECO:0000256" key="6">
    <source>
        <dbReference type="ARBA" id="ARBA00022982"/>
    </source>
</evidence>
<dbReference type="PANTHER" id="PTHR21294">
    <property type="entry name" value="ELECTRON TRANSFER FLAVOPROTEIN BETA-SUBUNIT"/>
    <property type="match status" value="1"/>
</dbReference>
<comment type="caution">
    <text evidence="9">The sequence shown here is derived from an EMBL/GenBank/DDBJ whole genome shotgun (WGS) entry which is preliminary data.</text>
</comment>